<comment type="subcellular location">
    <subcellularLocation>
        <location evidence="1">Cell membrane</location>
        <topology evidence="1">Multi-pass membrane protein</topology>
    </subcellularLocation>
</comment>
<dbReference type="InterPro" id="IPR020846">
    <property type="entry name" value="MFS_dom"/>
</dbReference>
<keyword evidence="9" id="KW-1185">Reference proteome</keyword>
<name>C1DIH3_AZOVD</name>
<feature type="transmembrane region" description="Helical" evidence="6">
    <location>
        <begin position="165"/>
        <end position="187"/>
    </location>
</feature>
<keyword evidence="3 6" id="KW-0812">Transmembrane</keyword>
<evidence type="ECO:0000256" key="4">
    <source>
        <dbReference type="ARBA" id="ARBA00022989"/>
    </source>
</evidence>
<feature type="transmembrane region" description="Helical" evidence="6">
    <location>
        <begin position="78"/>
        <end position="97"/>
    </location>
</feature>
<dbReference type="STRING" id="322710.Avin_24700"/>
<dbReference type="InterPro" id="IPR011701">
    <property type="entry name" value="MFS"/>
</dbReference>
<feature type="transmembrane region" description="Helical" evidence="6">
    <location>
        <begin position="363"/>
        <end position="383"/>
    </location>
</feature>
<evidence type="ECO:0000259" key="7">
    <source>
        <dbReference type="PROSITE" id="PS50850"/>
    </source>
</evidence>
<dbReference type="Proteomes" id="UP000002424">
    <property type="component" value="Chromosome"/>
</dbReference>
<evidence type="ECO:0000256" key="3">
    <source>
        <dbReference type="ARBA" id="ARBA00022692"/>
    </source>
</evidence>
<dbReference type="AlphaFoldDB" id="C1DIH3"/>
<proteinExistence type="predicted"/>
<evidence type="ECO:0000313" key="9">
    <source>
        <dbReference type="Proteomes" id="UP000002424"/>
    </source>
</evidence>
<dbReference type="GO" id="GO:0022857">
    <property type="term" value="F:transmembrane transporter activity"/>
    <property type="evidence" value="ECO:0007669"/>
    <property type="project" value="InterPro"/>
</dbReference>
<dbReference type="InterPro" id="IPR036259">
    <property type="entry name" value="MFS_trans_sf"/>
</dbReference>
<evidence type="ECO:0000256" key="2">
    <source>
        <dbReference type="ARBA" id="ARBA00022475"/>
    </source>
</evidence>
<keyword evidence="4 6" id="KW-1133">Transmembrane helix</keyword>
<dbReference type="EMBL" id="CP001157">
    <property type="protein sequence ID" value="ACO78654.1"/>
    <property type="molecule type" value="Genomic_DNA"/>
</dbReference>
<feature type="transmembrane region" description="Helical" evidence="6">
    <location>
        <begin position="49"/>
        <end position="71"/>
    </location>
</feature>
<dbReference type="PANTHER" id="PTHR43124:SF3">
    <property type="entry name" value="CHLORAMPHENICOL EFFLUX PUMP RV0191"/>
    <property type="match status" value="1"/>
</dbReference>
<sequence>MHSRVPEGRRLMIGFVLFWTQFLVVSNILIMPVLLQGVREEFVLDVDSIGLLLAAFPLMAFISNMFVGRFIDRVGRPLSLLMGLCTVAACYLLMFFAENDTVAIVSRGLTGICMPLVGASLYAVIADVYADKVRMRVIALVSTAASLAGLITLPVGAWFSTSSRWHYVFLTFAIACFCLGVISYFSYYRRYAPNRLRGADVRQGAIRLYREDAVLRSYALLYWLQGFAYFSLIFWMPSYFQRLLDGGQSSTVLLFGGIGAVLGAWCLARLTGRRVGAFYALLGINGIAVLSLPASALGLWAASGVWFVYNACRQLLSAHILSGANARCGNADRGVLNATMSVGYQAVGAAAAFLTAQLSFLPHSLSIICIIVTLALLPSFYFYKNLDRLNAL</sequence>
<keyword evidence="5 6" id="KW-0472">Membrane</keyword>
<feature type="transmembrane region" description="Helical" evidence="6">
    <location>
        <begin position="220"/>
        <end position="240"/>
    </location>
</feature>
<feature type="transmembrane region" description="Helical" evidence="6">
    <location>
        <begin position="277"/>
        <end position="301"/>
    </location>
</feature>
<dbReference type="PANTHER" id="PTHR43124">
    <property type="entry name" value="PURINE EFFLUX PUMP PBUE"/>
    <property type="match status" value="1"/>
</dbReference>
<evidence type="ECO:0000256" key="6">
    <source>
        <dbReference type="SAM" id="Phobius"/>
    </source>
</evidence>
<accession>C1DIH3</accession>
<keyword evidence="2" id="KW-1003">Cell membrane</keyword>
<evidence type="ECO:0000256" key="5">
    <source>
        <dbReference type="ARBA" id="ARBA00023136"/>
    </source>
</evidence>
<dbReference type="EnsemblBacteria" id="ACO78654">
    <property type="protein sequence ID" value="ACO78654"/>
    <property type="gene ID" value="Avin_24700"/>
</dbReference>
<dbReference type="eggNOG" id="COG2814">
    <property type="taxonomic scope" value="Bacteria"/>
</dbReference>
<feature type="transmembrane region" description="Helical" evidence="6">
    <location>
        <begin position="252"/>
        <end position="270"/>
    </location>
</feature>
<gene>
    <name evidence="8" type="ordered locus">Avin_24700</name>
</gene>
<dbReference type="GO" id="GO:0005886">
    <property type="term" value="C:plasma membrane"/>
    <property type="evidence" value="ECO:0007669"/>
    <property type="project" value="UniProtKB-SubCell"/>
</dbReference>
<evidence type="ECO:0000256" key="1">
    <source>
        <dbReference type="ARBA" id="ARBA00004651"/>
    </source>
</evidence>
<feature type="transmembrane region" description="Helical" evidence="6">
    <location>
        <begin position="137"/>
        <end position="159"/>
    </location>
</feature>
<dbReference type="OrthoDB" id="9814001at2"/>
<dbReference type="SUPFAM" id="SSF103473">
    <property type="entry name" value="MFS general substrate transporter"/>
    <property type="match status" value="1"/>
</dbReference>
<feature type="transmembrane region" description="Helical" evidence="6">
    <location>
        <begin position="109"/>
        <end position="130"/>
    </location>
</feature>
<dbReference type="Gene3D" id="1.20.1250.20">
    <property type="entry name" value="MFS general substrate transporter like domains"/>
    <property type="match status" value="1"/>
</dbReference>
<feature type="transmembrane region" description="Helical" evidence="6">
    <location>
        <begin position="12"/>
        <end position="37"/>
    </location>
</feature>
<dbReference type="HOGENOM" id="CLU_727349_0_0_6"/>
<dbReference type="InterPro" id="IPR050189">
    <property type="entry name" value="MFS_Efflux_Transporters"/>
</dbReference>
<dbReference type="KEGG" id="avn:Avin_24700"/>
<protein>
    <submittedName>
        <fullName evidence="8">Major facilitator transporter</fullName>
    </submittedName>
</protein>
<feature type="domain" description="Major facilitator superfamily (MFS) profile" evidence="7">
    <location>
        <begin position="13"/>
        <end position="392"/>
    </location>
</feature>
<evidence type="ECO:0000313" key="8">
    <source>
        <dbReference type="EMBL" id="ACO78654.1"/>
    </source>
</evidence>
<dbReference type="PROSITE" id="PS50850">
    <property type="entry name" value="MFS"/>
    <property type="match status" value="1"/>
</dbReference>
<reference evidence="8 9" key="1">
    <citation type="journal article" date="2009" name="J. Bacteriol.">
        <title>Genome sequence of Azotobacter vinelandii, an obligate aerobe specialized to support diverse anaerobic metabolic processes.</title>
        <authorList>
            <person name="Setubal J.C."/>
            <person name="dos Santos P."/>
            <person name="Goldman B.S."/>
            <person name="Ertesvag H."/>
            <person name="Espin G."/>
            <person name="Rubio L.M."/>
            <person name="Valla S."/>
            <person name="Almeida N.F."/>
            <person name="Balasubramanian D."/>
            <person name="Cromes L."/>
            <person name="Curatti L."/>
            <person name="Du Z."/>
            <person name="Godsy E."/>
            <person name="Goodner B."/>
            <person name="Hellner-Burris K."/>
            <person name="Hernandez J.A."/>
            <person name="Houmiel K."/>
            <person name="Imperial J."/>
            <person name="Kennedy C."/>
            <person name="Larson T.J."/>
            <person name="Latreille P."/>
            <person name="Ligon L.S."/>
            <person name="Lu J."/>
            <person name="Maerk M."/>
            <person name="Miller N.M."/>
            <person name="Norton S."/>
            <person name="O'Carroll I.P."/>
            <person name="Paulsen I."/>
            <person name="Raulfs E.C."/>
            <person name="Roemer R."/>
            <person name="Rosser J."/>
            <person name="Segura D."/>
            <person name="Slater S."/>
            <person name="Stricklin S.L."/>
            <person name="Studholme D.J."/>
            <person name="Sun J."/>
            <person name="Viana C.J."/>
            <person name="Wallin E."/>
            <person name="Wang B."/>
            <person name="Wheeler C."/>
            <person name="Zhu H."/>
            <person name="Dean D.R."/>
            <person name="Dixon R."/>
            <person name="Wood D."/>
        </authorList>
    </citation>
    <scope>NUCLEOTIDE SEQUENCE [LARGE SCALE GENOMIC DNA]</scope>
    <source>
        <strain evidence="9">DJ / ATCC BAA-1303</strain>
    </source>
</reference>
<dbReference type="Pfam" id="PF07690">
    <property type="entry name" value="MFS_1"/>
    <property type="match status" value="1"/>
</dbReference>
<organism evidence="8 9">
    <name type="scientific">Azotobacter vinelandii (strain DJ / ATCC BAA-1303)</name>
    <dbReference type="NCBI Taxonomy" id="322710"/>
    <lineage>
        <taxon>Bacteria</taxon>
        <taxon>Pseudomonadati</taxon>
        <taxon>Pseudomonadota</taxon>
        <taxon>Gammaproteobacteria</taxon>
        <taxon>Pseudomonadales</taxon>
        <taxon>Pseudomonadaceae</taxon>
        <taxon>Azotobacter</taxon>
    </lineage>
</organism>